<dbReference type="EMBL" id="BTRK01000003">
    <property type="protein sequence ID" value="GMR41776.1"/>
    <property type="molecule type" value="Genomic_DNA"/>
</dbReference>
<comment type="caution">
    <text evidence="1">The sequence shown here is derived from an EMBL/GenBank/DDBJ whole genome shotgun (WGS) entry which is preliminary data.</text>
</comment>
<dbReference type="Proteomes" id="UP001328107">
    <property type="component" value="Unassembled WGS sequence"/>
</dbReference>
<protein>
    <submittedName>
        <fullName evidence="1">Uncharacterized protein</fullName>
    </submittedName>
</protein>
<reference evidence="2" key="1">
    <citation type="submission" date="2022-10" db="EMBL/GenBank/DDBJ databases">
        <title>Genome assembly of Pristionchus species.</title>
        <authorList>
            <person name="Yoshida K."/>
            <person name="Sommer R.J."/>
        </authorList>
    </citation>
    <scope>NUCLEOTIDE SEQUENCE [LARGE SCALE GENOMIC DNA]</scope>
    <source>
        <strain evidence="2">RS5460</strain>
    </source>
</reference>
<sequence length="143" mass="15639">MAVLRAGSFGLGARSSPDISWVLSTWSSFFGSSFFEDDFLLLLDLFDRDDGLFDLLDLLDLPSFDDLCDDSTDFSFFGLVLLRSSLRARRVSSTLLLLGYGHSTCGCSSLLGGRNCLVVVVDAVQAGGGRGRGYLHLFPWRIP</sequence>
<accession>A0AAN4ZJ51</accession>
<proteinExistence type="predicted"/>
<dbReference type="AlphaFoldDB" id="A0AAN4ZJ51"/>
<keyword evidence="2" id="KW-1185">Reference proteome</keyword>
<name>A0AAN4ZJ51_9BILA</name>
<gene>
    <name evidence="1" type="ORF">PMAYCL1PPCAC_11971</name>
</gene>
<evidence type="ECO:0000313" key="1">
    <source>
        <dbReference type="EMBL" id="GMR41776.1"/>
    </source>
</evidence>
<evidence type="ECO:0000313" key="2">
    <source>
        <dbReference type="Proteomes" id="UP001328107"/>
    </source>
</evidence>
<organism evidence="1 2">
    <name type="scientific">Pristionchus mayeri</name>
    <dbReference type="NCBI Taxonomy" id="1317129"/>
    <lineage>
        <taxon>Eukaryota</taxon>
        <taxon>Metazoa</taxon>
        <taxon>Ecdysozoa</taxon>
        <taxon>Nematoda</taxon>
        <taxon>Chromadorea</taxon>
        <taxon>Rhabditida</taxon>
        <taxon>Rhabditina</taxon>
        <taxon>Diplogasteromorpha</taxon>
        <taxon>Diplogasteroidea</taxon>
        <taxon>Neodiplogasteridae</taxon>
        <taxon>Pristionchus</taxon>
    </lineage>
</organism>